<dbReference type="EMBL" id="JBHRXX010000001">
    <property type="protein sequence ID" value="MFC3682126.1"/>
    <property type="molecule type" value="Genomic_DNA"/>
</dbReference>
<protein>
    <submittedName>
        <fullName evidence="3">LpqB family beta-propeller domain-containing protein</fullName>
    </submittedName>
</protein>
<dbReference type="Proteomes" id="UP001595729">
    <property type="component" value="Unassembled WGS sequence"/>
</dbReference>
<evidence type="ECO:0000259" key="2">
    <source>
        <dbReference type="Pfam" id="PF10647"/>
    </source>
</evidence>
<dbReference type="Gene3D" id="2.120.10.30">
    <property type="entry name" value="TolB, C-terminal domain"/>
    <property type="match status" value="1"/>
</dbReference>
<dbReference type="InterPro" id="IPR018910">
    <property type="entry name" value="LpqB_C"/>
</dbReference>
<evidence type="ECO:0000313" key="4">
    <source>
        <dbReference type="Proteomes" id="UP001595729"/>
    </source>
</evidence>
<evidence type="ECO:0000256" key="1">
    <source>
        <dbReference type="SAM" id="Coils"/>
    </source>
</evidence>
<accession>A0ABV7W069</accession>
<feature type="coiled-coil region" evidence="1">
    <location>
        <begin position="404"/>
        <end position="438"/>
    </location>
</feature>
<dbReference type="RefSeq" id="WP_382169824.1">
    <property type="nucleotide sequence ID" value="NZ_JBHRXX010000001.1"/>
</dbReference>
<gene>
    <name evidence="3" type="ORF">ACFOPI_00890</name>
</gene>
<comment type="caution">
    <text evidence="3">The sequence shown here is derived from an EMBL/GenBank/DDBJ whole genome shotgun (WGS) entry which is preliminary data.</text>
</comment>
<sequence>MSVSEFNAGATPATPTLEAVRLPVIYGSGVVSALAELGRTEDVHLSPDNQRLAVAGHLSNRVLVLSIDVDWGGEAPQVRLHSPQPFTAREFSYPHGLFWSSDDTLLVANRQGGVPVFRIPPSAVDATPCELQPLLRLEAAHPGLVETPGSVSVLPLLGGCLDVLVCNNYTHQVTQHLVDLGGARPCAVTGSSLLARGLEIPDGVAHSPDGRWIAVSNHNEHCVRLYDASRPLGPDAEPVARLLGVDYPHGLRFAEHSRRVLVADAGAPFVHVFTCPDGGWQGEHWHDGRLQVLDEDTFLQGRSNPQEGGPKGLDIDLQGRLMVITNEMVPLAFFDLGPLLDRLQDGGRADQGQGAGRSLQDAQVWRRQVQGLARAQQCTQEQLQAQTTLAEARALELTRRDALLAQQQGHLQQIERTLEQTQAALADSQRAQAELRASRSWRLMAPYRLAGRAFRRWLAGAKV</sequence>
<organism evidence="3 4">
    <name type="scientific">Hydrogenophaga luteola</name>
    <dbReference type="NCBI Taxonomy" id="1591122"/>
    <lineage>
        <taxon>Bacteria</taxon>
        <taxon>Pseudomonadati</taxon>
        <taxon>Pseudomonadota</taxon>
        <taxon>Betaproteobacteria</taxon>
        <taxon>Burkholderiales</taxon>
        <taxon>Comamonadaceae</taxon>
        <taxon>Hydrogenophaga</taxon>
    </lineage>
</organism>
<evidence type="ECO:0000313" key="3">
    <source>
        <dbReference type="EMBL" id="MFC3682126.1"/>
    </source>
</evidence>
<dbReference type="Pfam" id="PF10647">
    <property type="entry name" value="Gmad1"/>
    <property type="match status" value="1"/>
</dbReference>
<proteinExistence type="predicted"/>
<reference evidence="4" key="1">
    <citation type="journal article" date="2019" name="Int. J. Syst. Evol. Microbiol.">
        <title>The Global Catalogue of Microorganisms (GCM) 10K type strain sequencing project: providing services to taxonomists for standard genome sequencing and annotation.</title>
        <authorList>
            <consortium name="The Broad Institute Genomics Platform"/>
            <consortium name="The Broad Institute Genome Sequencing Center for Infectious Disease"/>
            <person name="Wu L."/>
            <person name="Ma J."/>
        </authorList>
    </citation>
    <scope>NUCLEOTIDE SEQUENCE [LARGE SCALE GENOMIC DNA]</scope>
    <source>
        <strain evidence="4">KCTC 42501</strain>
    </source>
</reference>
<keyword evidence="4" id="KW-1185">Reference proteome</keyword>
<keyword evidence="1" id="KW-0175">Coiled coil</keyword>
<dbReference type="InterPro" id="IPR011042">
    <property type="entry name" value="6-blade_b-propeller_TolB-like"/>
</dbReference>
<dbReference type="SUPFAM" id="SSF75011">
    <property type="entry name" value="3-carboxy-cis,cis-mucoante lactonizing enzyme"/>
    <property type="match status" value="1"/>
</dbReference>
<feature type="domain" description="Lipoprotein LpqB C-terminal" evidence="2">
    <location>
        <begin position="31"/>
        <end position="128"/>
    </location>
</feature>
<name>A0ABV7W069_9BURK</name>